<dbReference type="SUPFAM" id="SSF54637">
    <property type="entry name" value="Thioesterase/thiol ester dehydrase-isomerase"/>
    <property type="match status" value="1"/>
</dbReference>
<reference evidence="2" key="3">
    <citation type="journal article" date="2022" name="Res Sq">
        <title>Evolution of multicellular longitudinally dividing oral cavity symbionts (Neisseriaceae).</title>
        <authorList>
            <person name="Nyongesa S."/>
            <person name="Weber P."/>
            <person name="Bernet E."/>
            <person name="Pullido F."/>
            <person name="Nieckarz M."/>
            <person name="Delaby M."/>
            <person name="Nieves C."/>
            <person name="Viehboeck T."/>
            <person name="Krause N."/>
            <person name="Rivera-Millot A."/>
            <person name="Nakamura A."/>
            <person name="Vischer N."/>
            <person name="VanNieuwenhze M."/>
            <person name="Brun Y."/>
            <person name="Cava F."/>
            <person name="Bulgheresi S."/>
            <person name="Veyrier F."/>
        </authorList>
    </citation>
    <scope>NUCLEOTIDE SEQUENCE</scope>
    <source>
        <strain evidence="2">1258/02</strain>
    </source>
</reference>
<dbReference type="CDD" id="cd03443">
    <property type="entry name" value="PaaI_thioesterase"/>
    <property type="match status" value="1"/>
</dbReference>
<reference evidence="1 3" key="1">
    <citation type="submission" date="2019-03" db="EMBL/GenBank/DDBJ databases">
        <title>Genomic Encyclopedia of Type Strains, Phase IV (KMG-IV): sequencing the most valuable type-strain genomes for metagenomic binning, comparative biology and taxonomic classification.</title>
        <authorList>
            <person name="Goeker M."/>
        </authorList>
    </citation>
    <scope>NUCLEOTIDE SEQUENCE [LARGE SCALE GENOMIC DNA]</scope>
    <source>
        <strain evidence="1 3">DSM 17474</strain>
    </source>
</reference>
<dbReference type="KEGG" id="usu:LVJ78_11000"/>
<name>A0AAE9KGR9_9NEIS</name>
<accession>A0AAE9KGR9</accession>
<dbReference type="Proteomes" id="UP000829756">
    <property type="component" value="Chromosome"/>
</dbReference>
<evidence type="ECO:0000313" key="2">
    <source>
        <dbReference type="EMBL" id="UOO79199.1"/>
    </source>
</evidence>
<sequence>MRIENKMYRSLGRLNKLPASWREAVQTRLMGRFVPFLGTAGLRFEHISREQVRVSVRNRRAVQNHIGGVHACAMALLAETATGFATQMNTPDDKLILLKSMNAQYVKRAEGNMYAVAHISEEMAARLQNEERGNMIVPCEVGDESGEAPVLVEMVWAWVLKKRD</sequence>
<organism evidence="2 4">
    <name type="scientific">Uruburuella suis</name>
    <dbReference type="NCBI Taxonomy" id="252130"/>
    <lineage>
        <taxon>Bacteria</taxon>
        <taxon>Pseudomonadati</taxon>
        <taxon>Pseudomonadota</taxon>
        <taxon>Betaproteobacteria</taxon>
        <taxon>Neisseriales</taxon>
        <taxon>Neisseriaceae</taxon>
        <taxon>Uruburuella</taxon>
    </lineage>
</organism>
<dbReference type="EMBL" id="CP091507">
    <property type="protein sequence ID" value="UOO79199.1"/>
    <property type="molecule type" value="Genomic_DNA"/>
</dbReference>
<dbReference type="Gene3D" id="3.10.129.10">
    <property type="entry name" value="Hotdog Thioesterase"/>
    <property type="match status" value="1"/>
</dbReference>
<protein>
    <submittedName>
        <fullName evidence="2">DUF4442 domain-containing protein</fullName>
    </submittedName>
    <submittedName>
        <fullName evidence="1">Uncharacterized protein (TIGR00369 family)</fullName>
    </submittedName>
</protein>
<dbReference type="InterPro" id="IPR027961">
    <property type="entry name" value="DUF4442"/>
</dbReference>
<dbReference type="AlphaFoldDB" id="A0AAE9KGR9"/>
<dbReference type="EMBL" id="SLXE01000031">
    <property type="protein sequence ID" value="TCP01325.1"/>
    <property type="molecule type" value="Genomic_DNA"/>
</dbReference>
<evidence type="ECO:0000313" key="3">
    <source>
        <dbReference type="Proteomes" id="UP000294721"/>
    </source>
</evidence>
<keyword evidence="3" id="KW-1185">Reference proteome</keyword>
<dbReference type="Pfam" id="PF14539">
    <property type="entry name" value="DUF4442"/>
    <property type="match status" value="1"/>
</dbReference>
<evidence type="ECO:0000313" key="4">
    <source>
        <dbReference type="Proteomes" id="UP000829756"/>
    </source>
</evidence>
<evidence type="ECO:0000313" key="1">
    <source>
        <dbReference type="EMBL" id="TCP01325.1"/>
    </source>
</evidence>
<reference evidence="2" key="2">
    <citation type="submission" date="2021-12" db="EMBL/GenBank/DDBJ databases">
        <authorList>
            <person name="Veyrier F.J."/>
        </authorList>
    </citation>
    <scope>NUCLEOTIDE SEQUENCE</scope>
    <source>
        <strain evidence="2">1258/02</strain>
    </source>
</reference>
<proteinExistence type="predicted"/>
<dbReference type="RefSeq" id="WP_207894334.1">
    <property type="nucleotide sequence ID" value="NZ_CALJUB010000068.1"/>
</dbReference>
<dbReference type="InterPro" id="IPR029069">
    <property type="entry name" value="HotDog_dom_sf"/>
</dbReference>
<gene>
    <name evidence="1" type="ORF">EV680_13124</name>
    <name evidence="2" type="ORF">LVJ78_11000</name>
</gene>
<dbReference type="Proteomes" id="UP000294721">
    <property type="component" value="Unassembled WGS sequence"/>
</dbReference>